<keyword evidence="1" id="KW-0812">Transmembrane</keyword>
<evidence type="ECO:0000256" key="1">
    <source>
        <dbReference type="SAM" id="Phobius"/>
    </source>
</evidence>
<protein>
    <recommendedName>
        <fullName evidence="4">Lycopene cyclase domain-containing protein</fullName>
    </recommendedName>
</protein>
<comment type="caution">
    <text evidence="2">The sequence shown here is derived from an EMBL/GenBank/DDBJ whole genome shotgun (WGS) entry which is preliminary data.</text>
</comment>
<proteinExistence type="predicted"/>
<evidence type="ECO:0000313" key="3">
    <source>
        <dbReference type="Proteomes" id="UP000177528"/>
    </source>
</evidence>
<accession>A0A1G1X0F2</accession>
<keyword evidence="1" id="KW-1133">Transmembrane helix</keyword>
<feature type="transmembrane region" description="Helical" evidence="1">
    <location>
        <begin position="58"/>
        <end position="76"/>
    </location>
</feature>
<feature type="transmembrane region" description="Helical" evidence="1">
    <location>
        <begin position="129"/>
        <end position="150"/>
    </location>
</feature>
<sequence length="157" mass="17783">MDIKLGIVIVALALLLLALLRYKKSILTPLLIAGIASAIWTTIYRYEYVGENIFLFERINIFPLTLWTLGLTSLYILQTHVVRKRNFLLLVCAYLVLLFTLEAVGYHLLNIRLVSNFPGLLNLDIIHGPTMLQIFYIAAGPAYLIVLHLIQKSSQKA</sequence>
<feature type="transmembrane region" description="Helical" evidence="1">
    <location>
        <begin position="6"/>
        <end position="22"/>
    </location>
</feature>
<dbReference type="EMBL" id="MHHR01000030">
    <property type="protein sequence ID" value="OGY33443.1"/>
    <property type="molecule type" value="Genomic_DNA"/>
</dbReference>
<keyword evidence="1" id="KW-0472">Membrane</keyword>
<feature type="transmembrane region" description="Helical" evidence="1">
    <location>
        <begin position="29"/>
        <end position="46"/>
    </location>
</feature>
<dbReference type="AlphaFoldDB" id="A0A1G1X0F2"/>
<feature type="transmembrane region" description="Helical" evidence="1">
    <location>
        <begin position="88"/>
        <end position="109"/>
    </location>
</feature>
<evidence type="ECO:0000313" key="2">
    <source>
        <dbReference type="EMBL" id="OGY33443.1"/>
    </source>
</evidence>
<reference evidence="2 3" key="1">
    <citation type="journal article" date="2016" name="Nat. Commun.">
        <title>Thousands of microbial genomes shed light on interconnected biogeochemical processes in an aquifer system.</title>
        <authorList>
            <person name="Anantharaman K."/>
            <person name="Brown C.T."/>
            <person name="Hug L.A."/>
            <person name="Sharon I."/>
            <person name="Castelle C.J."/>
            <person name="Probst A.J."/>
            <person name="Thomas B.C."/>
            <person name="Singh A."/>
            <person name="Wilkins M.J."/>
            <person name="Karaoz U."/>
            <person name="Brodie E.L."/>
            <person name="Williams K.H."/>
            <person name="Hubbard S.S."/>
            <person name="Banfield J.F."/>
        </authorList>
    </citation>
    <scope>NUCLEOTIDE SEQUENCE [LARGE SCALE GENOMIC DNA]</scope>
</reference>
<name>A0A1G1X0F2_9BACT</name>
<evidence type="ECO:0008006" key="4">
    <source>
        <dbReference type="Google" id="ProtNLM"/>
    </source>
</evidence>
<gene>
    <name evidence="2" type="ORF">A3D99_04855</name>
</gene>
<dbReference type="Proteomes" id="UP000177528">
    <property type="component" value="Unassembled WGS sequence"/>
</dbReference>
<organism evidence="2 3">
    <name type="scientific">Candidatus Andersenbacteria bacterium RIFCSPHIGHO2_12_FULL_45_11</name>
    <dbReference type="NCBI Taxonomy" id="1797281"/>
    <lineage>
        <taxon>Bacteria</taxon>
        <taxon>Candidatus Anderseniibacteriota</taxon>
    </lineage>
</organism>